<name>A0A2N0RVF6_9GLOM</name>
<protein>
    <submittedName>
        <fullName evidence="1">Uncharacterized protein</fullName>
    </submittedName>
</protein>
<dbReference type="VEuPathDB" id="FungiDB:RhiirA1_458656"/>
<reference evidence="1 2" key="1">
    <citation type="submission" date="2017-10" db="EMBL/GenBank/DDBJ databases">
        <title>Extensive intraspecific genome diversity in a model arbuscular mycorrhizal fungus.</title>
        <authorList>
            <person name="Chen E.C.H."/>
            <person name="Morin E."/>
            <person name="Baudet D."/>
            <person name="Noel J."/>
            <person name="Ndikumana S."/>
            <person name="Charron P."/>
            <person name="St-Onge C."/>
            <person name="Giorgi J."/>
            <person name="Grigoriev I.V."/>
            <person name="Roux C."/>
            <person name="Martin F.M."/>
            <person name="Corradi N."/>
        </authorList>
    </citation>
    <scope>NUCLEOTIDE SEQUENCE [LARGE SCALE GENOMIC DNA]</scope>
    <source>
        <strain evidence="1 2">A1</strain>
    </source>
</reference>
<dbReference type="AlphaFoldDB" id="A0A2N0RVF6"/>
<sequence>MIIHNQIYLNILNIWDHQFSSQTSLLNAQANSPLTRNIIEYLILYSQSRLWTNDIFFTTKFLDSPSKKLNRIENLFCIMHNYKLDFRFSFKFNTKGGIYPISSYFIRSNQFFNFVKSLKKKEIFYLKQIITADGLFLKTWKEIKGFLTNKKGCTPEWYKYLKENIILNQNNLRLNFDLSPTNIQNPLITRPKIIPQSSNITRIKNVWIAYWCLCTKTVIFGRVVEKNHFYNYHQTITFEHYTYIPESHHTSNNLTPRSRPTYLSKCTGCVLSENNIYNNNTLHTCYITSLSNSTIIINVSKSNLTFPNYKKPIYKCIKQFTTIQ</sequence>
<reference evidence="1 2" key="2">
    <citation type="submission" date="2017-10" db="EMBL/GenBank/DDBJ databases">
        <title>Genome analyses suggest a sexual origin of heterokaryosis in a supposedly ancient asexual fungus.</title>
        <authorList>
            <person name="Corradi N."/>
            <person name="Sedzielewska K."/>
            <person name="Noel J."/>
            <person name="Charron P."/>
            <person name="Farinelli L."/>
            <person name="Marton T."/>
            <person name="Kruger M."/>
            <person name="Pelin A."/>
            <person name="Brachmann A."/>
            <person name="Corradi N."/>
        </authorList>
    </citation>
    <scope>NUCLEOTIDE SEQUENCE [LARGE SCALE GENOMIC DNA]</scope>
    <source>
        <strain evidence="1 2">A1</strain>
    </source>
</reference>
<comment type="caution">
    <text evidence="1">The sequence shown here is derived from an EMBL/GenBank/DDBJ whole genome shotgun (WGS) entry which is preliminary data.</text>
</comment>
<gene>
    <name evidence="1" type="ORF">RhiirA1_458656</name>
</gene>
<evidence type="ECO:0000313" key="1">
    <source>
        <dbReference type="EMBL" id="PKC67262.1"/>
    </source>
</evidence>
<dbReference type="Proteomes" id="UP000232688">
    <property type="component" value="Unassembled WGS sequence"/>
</dbReference>
<organism evidence="1 2">
    <name type="scientific">Rhizophagus irregularis</name>
    <dbReference type="NCBI Taxonomy" id="588596"/>
    <lineage>
        <taxon>Eukaryota</taxon>
        <taxon>Fungi</taxon>
        <taxon>Fungi incertae sedis</taxon>
        <taxon>Mucoromycota</taxon>
        <taxon>Glomeromycotina</taxon>
        <taxon>Glomeromycetes</taxon>
        <taxon>Glomerales</taxon>
        <taxon>Glomeraceae</taxon>
        <taxon>Rhizophagus</taxon>
    </lineage>
</organism>
<dbReference type="VEuPathDB" id="FungiDB:RhiirFUN_000098"/>
<dbReference type="EMBL" id="LLXH01000403">
    <property type="protein sequence ID" value="PKC67262.1"/>
    <property type="molecule type" value="Genomic_DNA"/>
</dbReference>
<proteinExistence type="predicted"/>
<accession>A0A2N0RVF6</accession>
<evidence type="ECO:0000313" key="2">
    <source>
        <dbReference type="Proteomes" id="UP000232688"/>
    </source>
</evidence>